<evidence type="ECO:0000256" key="1">
    <source>
        <dbReference type="ARBA" id="ARBA00022737"/>
    </source>
</evidence>
<feature type="compositionally biased region" description="Basic residues" evidence="3">
    <location>
        <begin position="447"/>
        <end position="460"/>
    </location>
</feature>
<dbReference type="FunFam" id="2.20.100.10:FF:000002">
    <property type="entry name" value="Unc-5 netrin receptor C"/>
    <property type="match status" value="1"/>
</dbReference>
<reference evidence="4 5" key="1">
    <citation type="journal article" date="2016" name="Nat. Commun.">
        <title>Extremotolerant tardigrade genome and improved radiotolerance of human cultured cells by tardigrade-unique protein.</title>
        <authorList>
            <person name="Hashimoto T."/>
            <person name="Horikawa D.D."/>
            <person name="Saito Y."/>
            <person name="Kuwahara H."/>
            <person name="Kozuka-Hata H."/>
            <person name="Shin-I T."/>
            <person name="Minakuchi Y."/>
            <person name="Ohishi K."/>
            <person name="Motoyama A."/>
            <person name="Aizu T."/>
            <person name="Enomoto A."/>
            <person name="Kondo K."/>
            <person name="Tanaka S."/>
            <person name="Hara Y."/>
            <person name="Koshikawa S."/>
            <person name="Sagara H."/>
            <person name="Miura T."/>
            <person name="Yokobori S."/>
            <person name="Miyagawa K."/>
            <person name="Suzuki Y."/>
            <person name="Kubo T."/>
            <person name="Oyama M."/>
            <person name="Kohara Y."/>
            <person name="Fujiyama A."/>
            <person name="Arakawa K."/>
            <person name="Katayama T."/>
            <person name="Toyoda A."/>
            <person name="Kunieda T."/>
        </authorList>
    </citation>
    <scope>NUCLEOTIDE SEQUENCE [LARGE SCALE GENOMIC DNA]</scope>
    <source>
        <strain evidence="4 5">YOKOZUNA-1</strain>
    </source>
</reference>
<name>A0A1D1VHI6_RAMVA</name>
<evidence type="ECO:0000256" key="3">
    <source>
        <dbReference type="SAM" id="MobiDB-lite"/>
    </source>
</evidence>
<protein>
    <recommendedName>
        <fullName evidence="6">Spondin-like TSP1 domain-containing protein</fullName>
    </recommendedName>
</protein>
<accession>A0A1D1VHI6</accession>
<keyword evidence="2" id="KW-1015">Disulfide bond</keyword>
<dbReference type="InterPro" id="IPR000884">
    <property type="entry name" value="TSP1_rpt"/>
</dbReference>
<dbReference type="EMBL" id="BDGG01000006">
    <property type="protein sequence ID" value="GAV00381.1"/>
    <property type="molecule type" value="Genomic_DNA"/>
</dbReference>
<gene>
    <name evidence="4" type="primary">RvY_11239-1</name>
    <name evidence="4" type="synonym">RvY_11239.1</name>
    <name evidence="4" type="ORF">RvY_11239</name>
</gene>
<dbReference type="InterPro" id="IPR036383">
    <property type="entry name" value="TSP1_rpt_sf"/>
</dbReference>
<dbReference type="PANTHER" id="PTHR22906">
    <property type="entry name" value="PROPERDIN"/>
    <property type="match status" value="1"/>
</dbReference>
<dbReference type="InterPro" id="IPR052065">
    <property type="entry name" value="Compl_asym_regulator"/>
</dbReference>
<keyword evidence="5" id="KW-1185">Reference proteome</keyword>
<evidence type="ECO:0000313" key="4">
    <source>
        <dbReference type="EMBL" id="GAV00381.1"/>
    </source>
</evidence>
<dbReference type="SUPFAM" id="SSF82895">
    <property type="entry name" value="TSP-1 type 1 repeat"/>
    <property type="match status" value="3"/>
</dbReference>
<dbReference type="FunFam" id="2.20.100.10:FF:000007">
    <property type="entry name" value="Thrombospondin 1"/>
    <property type="match status" value="1"/>
</dbReference>
<dbReference type="Proteomes" id="UP000186922">
    <property type="component" value="Unassembled WGS sequence"/>
</dbReference>
<organism evidence="4 5">
    <name type="scientific">Ramazzottius varieornatus</name>
    <name type="common">Water bear</name>
    <name type="synonym">Tardigrade</name>
    <dbReference type="NCBI Taxonomy" id="947166"/>
    <lineage>
        <taxon>Eukaryota</taxon>
        <taxon>Metazoa</taxon>
        <taxon>Ecdysozoa</taxon>
        <taxon>Tardigrada</taxon>
        <taxon>Eutardigrada</taxon>
        <taxon>Parachela</taxon>
        <taxon>Hypsibioidea</taxon>
        <taxon>Ramazzottiidae</taxon>
        <taxon>Ramazzottius</taxon>
    </lineage>
</organism>
<feature type="region of interest" description="Disordered" evidence="3">
    <location>
        <begin position="447"/>
        <end position="471"/>
    </location>
</feature>
<proteinExistence type="predicted"/>
<sequence>MIFGDCDVGFVNDFIFLMSCTLICLTAAYEPKLATGSPLRLVDTATADTNSSLETDFFFSNTTDNLNATFDKKPTATGFLAHKIPSKLRKAIVSTFEHESIKDFIKLCLKQALCTKEQVLHGASGKDWQFRIKHRRGVMHFWQVYECIAYNRPEACPVDGHWSQWGKWSNCSVACGNGFSERHRTCDQPAPANYGKFCSGKAKERQPCNQFCPKNFTAMAGRDPLKMQALKSLHNISAAYPAVKDVCSKEHCTFNEVHHLIGDEDVADKYWLAMHCIERHVGCPIDGEWSAWQPWSSCSSDCGIGQRFRVRRCNDPPPSNGGLPCEGPMIDEEDCLGTNCGPTNESAIALFPLWTEWTDWTPCPAKTCDVYGTEYSTRKCVGLTPNEKCNVGDGTFADKLVRKRPCVKVGCLPSPTTAKPKPRYFAERKPVPVFSEFEKMVPKRYHRRRGKRALRKRRLGPHGASLRYQEL</sequence>
<evidence type="ECO:0000256" key="2">
    <source>
        <dbReference type="ARBA" id="ARBA00023157"/>
    </source>
</evidence>
<dbReference type="PROSITE" id="PS50092">
    <property type="entry name" value="TSP1"/>
    <property type="match status" value="3"/>
</dbReference>
<dbReference type="Gene3D" id="2.20.100.10">
    <property type="entry name" value="Thrombospondin type-1 (TSP1) repeat"/>
    <property type="match status" value="3"/>
</dbReference>
<dbReference type="OrthoDB" id="446173at2759"/>
<dbReference type="Pfam" id="PF00090">
    <property type="entry name" value="TSP_1"/>
    <property type="match status" value="2"/>
</dbReference>
<dbReference type="PANTHER" id="PTHR22906:SF21">
    <property type="entry name" value="SEMA DOMAIN-CONTAINING PROTEIN"/>
    <property type="match status" value="1"/>
</dbReference>
<evidence type="ECO:0000313" key="5">
    <source>
        <dbReference type="Proteomes" id="UP000186922"/>
    </source>
</evidence>
<keyword evidence="1" id="KW-0677">Repeat</keyword>
<evidence type="ECO:0008006" key="6">
    <source>
        <dbReference type="Google" id="ProtNLM"/>
    </source>
</evidence>
<dbReference type="AlphaFoldDB" id="A0A1D1VHI6"/>
<dbReference type="STRING" id="947166.A0A1D1VHI6"/>
<dbReference type="SMART" id="SM00209">
    <property type="entry name" value="TSP1"/>
    <property type="match status" value="3"/>
</dbReference>
<dbReference type="PRINTS" id="PR01705">
    <property type="entry name" value="TSP1REPEAT"/>
</dbReference>
<comment type="caution">
    <text evidence="4">The sequence shown here is derived from an EMBL/GenBank/DDBJ whole genome shotgun (WGS) entry which is preliminary data.</text>
</comment>